<dbReference type="Gene3D" id="3.40.640.10">
    <property type="entry name" value="Type I PLP-dependent aspartate aminotransferase-like (Major domain)"/>
    <property type="match status" value="1"/>
</dbReference>
<dbReference type="InterPro" id="IPR015424">
    <property type="entry name" value="PyrdxlP-dep_Trfase"/>
</dbReference>
<name>E2ZAH9_9FIRM</name>
<dbReference type="SUPFAM" id="SSF53383">
    <property type="entry name" value="PLP-dependent transferases"/>
    <property type="match status" value="1"/>
</dbReference>
<keyword evidence="9" id="KW-1185">Reference proteome</keyword>
<comment type="cofactor">
    <cofactor evidence="1 6">
        <name>pyridoxal 5'-phosphate</name>
        <dbReference type="ChEBI" id="CHEBI:597326"/>
    </cofactor>
</comment>
<evidence type="ECO:0000313" key="9">
    <source>
        <dbReference type="Proteomes" id="UP000003195"/>
    </source>
</evidence>
<dbReference type="InterPro" id="IPR000192">
    <property type="entry name" value="Aminotrans_V_dom"/>
</dbReference>
<dbReference type="STRING" id="706434.HMPREF9429_00436"/>
<feature type="domain" description="Aminotransferase class V" evidence="7">
    <location>
        <begin position="21"/>
        <end position="388"/>
    </location>
</feature>
<dbReference type="PANTHER" id="PTHR43586:SF4">
    <property type="entry name" value="ISOPENICILLIN N EPIMERASE"/>
    <property type="match status" value="1"/>
</dbReference>
<reference evidence="8 9" key="1">
    <citation type="submission" date="2010-08" db="EMBL/GenBank/DDBJ databases">
        <authorList>
            <person name="Weinstock G."/>
            <person name="Sodergren E."/>
            <person name="Clifton S."/>
            <person name="Fulton L."/>
            <person name="Fulton B."/>
            <person name="Courtney L."/>
            <person name="Fronick C."/>
            <person name="Harrison M."/>
            <person name="Strong C."/>
            <person name="Farmer C."/>
            <person name="Delahaunty K."/>
            <person name="Markovic C."/>
            <person name="Hall O."/>
            <person name="Minx P."/>
            <person name="Tomlinson C."/>
            <person name="Mitreva M."/>
            <person name="Hou S."/>
            <person name="Chen J."/>
            <person name="Wollam A."/>
            <person name="Pepin K.H."/>
            <person name="Johnson M."/>
            <person name="Bhonagiri V."/>
            <person name="Zhang X."/>
            <person name="Suruliraj S."/>
            <person name="Warren W."/>
            <person name="Chinwalla A."/>
            <person name="Mardis E.R."/>
            <person name="Wilson R.K."/>
        </authorList>
    </citation>
    <scope>NUCLEOTIDE SEQUENCE [LARGE SCALE GENOMIC DNA]</scope>
    <source>
        <strain evidence="8 9">F0359</strain>
    </source>
</reference>
<evidence type="ECO:0000313" key="8">
    <source>
        <dbReference type="EMBL" id="EFQ04690.1"/>
    </source>
</evidence>
<dbReference type="EMBL" id="AECS01000011">
    <property type="protein sequence ID" value="EFQ04690.1"/>
    <property type="molecule type" value="Genomic_DNA"/>
</dbReference>
<keyword evidence="4" id="KW-0663">Pyridoxal phosphate</keyword>
<dbReference type="InterPro" id="IPR020578">
    <property type="entry name" value="Aminotrans_V_PyrdxlP_BS"/>
</dbReference>
<dbReference type="Pfam" id="PF00266">
    <property type="entry name" value="Aminotran_5"/>
    <property type="match status" value="1"/>
</dbReference>
<evidence type="ECO:0000259" key="7">
    <source>
        <dbReference type="Pfam" id="PF00266"/>
    </source>
</evidence>
<evidence type="ECO:0000256" key="2">
    <source>
        <dbReference type="ARBA" id="ARBA00010447"/>
    </source>
</evidence>
<dbReference type="NCBIfam" id="TIGR01977">
    <property type="entry name" value="am_tr_V_EF2568"/>
    <property type="match status" value="1"/>
</dbReference>
<dbReference type="PANTHER" id="PTHR43586">
    <property type="entry name" value="CYSTEINE DESULFURASE"/>
    <property type="match status" value="1"/>
</dbReference>
<comment type="caution">
    <text evidence="8">The sequence shown here is derived from an EMBL/GenBank/DDBJ whole genome shotgun (WGS) entry which is preliminary data.</text>
</comment>
<dbReference type="EC" id="2.8.1.7" evidence="3"/>
<evidence type="ECO:0000256" key="1">
    <source>
        <dbReference type="ARBA" id="ARBA00001933"/>
    </source>
</evidence>
<gene>
    <name evidence="8" type="ORF">HMPREF9429_00436</name>
</gene>
<dbReference type="AlphaFoldDB" id="E2ZAH9"/>
<evidence type="ECO:0000256" key="5">
    <source>
        <dbReference type="ARBA" id="ARBA00050776"/>
    </source>
</evidence>
<protein>
    <recommendedName>
        <fullName evidence="3">cysteine desulfurase</fullName>
        <ecNumber evidence="3">2.8.1.7</ecNumber>
    </recommendedName>
</protein>
<evidence type="ECO:0000256" key="6">
    <source>
        <dbReference type="RuleBase" id="RU004504"/>
    </source>
</evidence>
<comment type="catalytic activity">
    <reaction evidence="5">
        <text>(sulfur carrier)-H + L-cysteine = (sulfur carrier)-SH + L-alanine</text>
        <dbReference type="Rhea" id="RHEA:43892"/>
        <dbReference type="Rhea" id="RHEA-COMP:14737"/>
        <dbReference type="Rhea" id="RHEA-COMP:14739"/>
        <dbReference type="ChEBI" id="CHEBI:29917"/>
        <dbReference type="ChEBI" id="CHEBI:35235"/>
        <dbReference type="ChEBI" id="CHEBI:57972"/>
        <dbReference type="ChEBI" id="CHEBI:64428"/>
        <dbReference type="EC" id="2.8.1.7"/>
    </reaction>
</comment>
<dbReference type="InterPro" id="IPR010969">
    <property type="entry name" value="Cys_dSase-rel_unknwn_funct"/>
</dbReference>
<dbReference type="HOGENOM" id="CLU_003433_2_4_9"/>
<dbReference type="GO" id="GO:0031071">
    <property type="term" value="F:cysteine desulfurase activity"/>
    <property type="evidence" value="ECO:0007669"/>
    <property type="project" value="UniProtKB-EC"/>
</dbReference>
<accession>E2ZAH9</accession>
<evidence type="ECO:0000256" key="3">
    <source>
        <dbReference type="ARBA" id="ARBA00012239"/>
    </source>
</evidence>
<comment type="similarity">
    <text evidence="2">Belongs to the class-V pyridoxal-phosphate-dependent aminotransferase family. Csd subfamily.</text>
</comment>
<evidence type="ECO:0000256" key="4">
    <source>
        <dbReference type="ARBA" id="ARBA00022898"/>
    </source>
</evidence>
<dbReference type="Proteomes" id="UP000003195">
    <property type="component" value="Unassembled WGS sequence"/>
</dbReference>
<sequence length="399" mass="43533">MSTILNGASHFIHRRQKMRRIYLDNGATTFPKPKSVPEAMSRFISESGVNINRGSYAPAYDTEETVYLTRLWLKEMFGGDDVKNVIFTQNVTMSLNMAIKGLLKKGDHILVSSMEHNAVMRPLVQMEKEGLTFDRLPCRSDGSLILESLDDFVKENTKAVIMTHASNVCGTVMPLKEVGAFCRKHGLLFIVDSAQTAGTIPINMKDMNIDILCFTGHKGLLGPQGTGGMVIPDSLATIMTPLIAGGTGSLSHTEEMPDFLPDRFESGTLNLPGIIGLHAALDFIKAEGMENIHHKEMALTSRFLDGISDLSKLTVAGKRDLQDRTAVVSVAAKEMDNSAVAFKLESEYGILTRVGLHCAPSAHKTLGTFPGGTVRFSFGYFNTEDDVDTAVKALREICG</sequence>
<proteinExistence type="inferred from homology"/>
<dbReference type="PROSITE" id="PS00595">
    <property type="entry name" value="AA_TRANSFER_CLASS_5"/>
    <property type="match status" value="1"/>
</dbReference>
<dbReference type="InterPro" id="IPR015422">
    <property type="entry name" value="PyrdxlP-dep_Trfase_small"/>
</dbReference>
<dbReference type="PIRSF" id="PIRSF005572">
    <property type="entry name" value="NifS"/>
    <property type="match status" value="1"/>
</dbReference>
<dbReference type="InterPro" id="IPR015421">
    <property type="entry name" value="PyrdxlP-dep_Trfase_major"/>
</dbReference>
<dbReference type="eggNOG" id="COG0520">
    <property type="taxonomic scope" value="Bacteria"/>
</dbReference>
<dbReference type="InterPro" id="IPR016454">
    <property type="entry name" value="Cysteine_dSase"/>
</dbReference>
<dbReference type="Gene3D" id="3.90.1150.10">
    <property type="entry name" value="Aspartate Aminotransferase, domain 1"/>
    <property type="match status" value="1"/>
</dbReference>
<organism evidence="8 9">
    <name type="scientific">Megasphaera micronuciformis F0359</name>
    <dbReference type="NCBI Taxonomy" id="706434"/>
    <lineage>
        <taxon>Bacteria</taxon>
        <taxon>Bacillati</taxon>
        <taxon>Bacillota</taxon>
        <taxon>Negativicutes</taxon>
        <taxon>Veillonellales</taxon>
        <taxon>Veillonellaceae</taxon>
        <taxon>Megasphaera</taxon>
    </lineage>
</organism>